<proteinExistence type="predicted"/>
<feature type="transmembrane region" description="Helical" evidence="1">
    <location>
        <begin position="20"/>
        <end position="40"/>
    </location>
</feature>
<reference evidence="2 3" key="1">
    <citation type="submission" date="2011-08" db="EMBL/GenBank/DDBJ databases">
        <authorList>
            <person name="Weinstock G."/>
            <person name="Sodergren E."/>
            <person name="Clifton S."/>
            <person name="Fulton L."/>
            <person name="Fulton B."/>
            <person name="Courtney L."/>
            <person name="Fronick C."/>
            <person name="Harrison M."/>
            <person name="Strong C."/>
            <person name="Farmer C."/>
            <person name="Delahaunty K."/>
            <person name="Markovic C."/>
            <person name="Hall O."/>
            <person name="Minx P."/>
            <person name="Tomlinson C."/>
            <person name="Mitreva M."/>
            <person name="Hou S."/>
            <person name="Chen J."/>
            <person name="Wollam A."/>
            <person name="Pepin K.H."/>
            <person name="Johnson M."/>
            <person name="Bhonagiri V."/>
            <person name="Zhang X."/>
            <person name="Suruliraj S."/>
            <person name="Warren W."/>
            <person name="Chinwalla A."/>
            <person name="Mardis E.R."/>
            <person name="Wilson R.K."/>
        </authorList>
    </citation>
    <scope>NUCLEOTIDE SEQUENCE [LARGE SCALE GENOMIC DNA]</scope>
    <source>
        <strain evidence="2 3">DSM 18206</strain>
    </source>
</reference>
<keyword evidence="1" id="KW-0472">Membrane</keyword>
<dbReference type="AlphaFoldDB" id="G6AUZ9"/>
<evidence type="ECO:0000313" key="3">
    <source>
        <dbReference type="Proteomes" id="UP000004407"/>
    </source>
</evidence>
<accession>G6AUZ9</accession>
<comment type="caution">
    <text evidence="2">The sequence shown here is derived from an EMBL/GenBank/DDBJ whole genome shotgun (WGS) entry which is preliminary data.</text>
</comment>
<gene>
    <name evidence="2" type="ORF">HMPREF0673_00434</name>
</gene>
<evidence type="ECO:0000313" key="2">
    <source>
        <dbReference type="EMBL" id="EHJ41672.1"/>
    </source>
</evidence>
<keyword evidence="1" id="KW-1133">Transmembrane helix</keyword>
<dbReference type="HOGENOM" id="CLU_205041_0_0_10"/>
<dbReference type="Proteomes" id="UP000004407">
    <property type="component" value="Unassembled WGS sequence"/>
</dbReference>
<keyword evidence="1" id="KW-0812">Transmembrane</keyword>
<dbReference type="PATRIC" id="fig|1002367.3.peg.340"/>
<organism evidence="2 3">
    <name type="scientific">Leyella stercorea DSM 18206</name>
    <dbReference type="NCBI Taxonomy" id="1002367"/>
    <lineage>
        <taxon>Bacteria</taxon>
        <taxon>Pseudomonadati</taxon>
        <taxon>Bacteroidota</taxon>
        <taxon>Bacteroidia</taxon>
        <taxon>Bacteroidales</taxon>
        <taxon>Prevotellaceae</taxon>
        <taxon>Leyella</taxon>
    </lineage>
</organism>
<dbReference type="EMBL" id="AFZZ01000053">
    <property type="protein sequence ID" value="EHJ41672.1"/>
    <property type="molecule type" value="Genomic_DNA"/>
</dbReference>
<sequence>MSVQQTCKHFTAHPYCFNLSSYLFIYNTSFLLQPISIIFFQSAQW</sequence>
<protein>
    <submittedName>
        <fullName evidence="2">Uncharacterized protein</fullName>
    </submittedName>
</protein>
<evidence type="ECO:0000256" key="1">
    <source>
        <dbReference type="SAM" id="Phobius"/>
    </source>
</evidence>
<name>G6AUZ9_9BACT</name>